<organism evidence="2 3">
    <name type="scientific">Puccinia coronata f. sp. avenae</name>
    <dbReference type="NCBI Taxonomy" id="200324"/>
    <lineage>
        <taxon>Eukaryota</taxon>
        <taxon>Fungi</taxon>
        <taxon>Dikarya</taxon>
        <taxon>Basidiomycota</taxon>
        <taxon>Pucciniomycotina</taxon>
        <taxon>Pucciniomycetes</taxon>
        <taxon>Pucciniales</taxon>
        <taxon>Pucciniaceae</taxon>
        <taxon>Puccinia</taxon>
    </lineage>
</organism>
<sequence length="244" mass="27651">MSKSWESATQTGMGLRPAQGRPSLGRLETIPEDHPDVDTQFALAQDRLKELEQRIPKPIQHVQDDGKGMSLHDRLALRLRDNAGKLRSLQEEISVASRIQQPREDTLELSQRLKTILDDIPYHSDYYYEGIGSDSISAENLALRKQGRQLESQVFQMLDFMQERHLISHNSLNELISDYGVRERLAAHLIMNYGSRGGEIPKDLYQLGASKTLQAQVADPPERPWTLSGTNLGRLFTIYTSLVT</sequence>
<evidence type="ECO:0000313" key="3">
    <source>
        <dbReference type="Proteomes" id="UP000235392"/>
    </source>
</evidence>
<accession>A0A2N5VFS7</accession>
<reference evidence="2 3" key="1">
    <citation type="submission" date="2017-11" db="EMBL/GenBank/DDBJ databases">
        <title>De novo assembly and phasing of dikaryotic genomes from two isolates of Puccinia coronata f. sp. avenae, the causal agent of oat crown rust.</title>
        <authorList>
            <person name="Miller M.E."/>
            <person name="Zhang Y."/>
            <person name="Omidvar V."/>
            <person name="Sperschneider J."/>
            <person name="Schwessinger B."/>
            <person name="Raley C."/>
            <person name="Palmer J.M."/>
            <person name="Garnica D."/>
            <person name="Upadhyaya N."/>
            <person name="Rathjen J."/>
            <person name="Taylor J.M."/>
            <person name="Park R.F."/>
            <person name="Dodds P.N."/>
            <person name="Hirsch C.D."/>
            <person name="Kianian S.F."/>
            <person name="Figueroa M."/>
        </authorList>
    </citation>
    <scope>NUCLEOTIDE SEQUENCE [LARGE SCALE GENOMIC DNA]</scope>
    <source>
        <strain evidence="2">12SD80</strain>
    </source>
</reference>
<dbReference type="Proteomes" id="UP000235392">
    <property type="component" value="Unassembled WGS sequence"/>
</dbReference>
<comment type="caution">
    <text evidence="2">The sequence shown here is derived from an EMBL/GenBank/DDBJ whole genome shotgun (WGS) entry which is preliminary data.</text>
</comment>
<name>A0A2N5VFS7_9BASI</name>
<feature type="region of interest" description="Disordered" evidence="1">
    <location>
        <begin position="1"/>
        <end position="35"/>
    </location>
</feature>
<feature type="compositionally biased region" description="Polar residues" evidence="1">
    <location>
        <begin position="1"/>
        <end position="12"/>
    </location>
</feature>
<gene>
    <name evidence="2" type="ORF">PCASD_02814</name>
</gene>
<dbReference type="EMBL" id="PGCI01000020">
    <property type="protein sequence ID" value="PLW48849.1"/>
    <property type="molecule type" value="Genomic_DNA"/>
</dbReference>
<evidence type="ECO:0000313" key="2">
    <source>
        <dbReference type="EMBL" id="PLW48849.1"/>
    </source>
</evidence>
<proteinExistence type="predicted"/>
<protein>
    <submittedName>
        <fullName evidence="2">Uncharacterized protein</fullName>
    </submittedName>
</protein>
<evidence type="ECO:0000256" key="1">
    <source>
        <dbReference type="SAM" id="MobiDB-lite"/>
    </source>
</evidence>
<dbReference type="AlphaFoldDB" id="A0A2N5VFS7"/>